<evidence type="ECO:0000313" key="4">
    <source>
        <dbReference type="Proteomes" id="UP000289857"/>
    </source>
</evidence>
<feature type="signal peptide" evidence="1">
    <location>
        <begin position="1"/>
        <end position="23"/>
    </location>
</feature>
<dbReference type="PANTHER" id="PTHR22803">
    <property type="entry name" value="MANNOSE, PHOSPHOLIPASE, LECTIN RECEPTOR RELATED"/>
    <property type="match status" value="1"/>
</dbReference>
<dbReference type="Proteomes" id="UP000289857">
    <property type="component" value="Unassembled WGS sequence"/>
</dbReference>
<dbReference type="Gene3D" id="3.10.100.10">
    <property type="entry name" value="Mannose-Binding Protein A, subunit A"/>
    <property type="match status" value="1"/>
</dbReference>
<dbReference type="NCBIfam" id="TIGR04131">
    <property type="entry name" value="Bac_Flav_CTERM"/>
    <property type="match status" value="1"/>
</dbReference>
<evidence type="ECO:0000259" key="2">
    <source>
        <dbReference type="PROSITE" id="PS50041"/>
    </source>
</evidence>
<proteinExistence type="predicted"/>
<dbReference type="CDD" id="cd03603">
    <property type="entry name" value="CLECT_VCBS"/>
    <property type="match status" value="1"/>
</dbReference>
<dbReference type="InterPro" id="IPR026341">
    <property type="entry name" value="T9SS_type_B"/>
</dbReference>
<accession>A0A4Q1KBZ2</accession>
<dbReference type="SUPFAM" id="SSF56436">
    <property type="entry name" value="C-type lectin-like"/>
    <property type="match status" value="1"/>
</dbReference>
<dbReference type="InterPro" id="IPR034007">
    <property type="entry name" value="CTLD_bac"/>
</dbReference>
<sequence>MSRIYAIFLFFYCIAIWSQTTNVAPVLQATGNQPYCAGTSVKIATSMTITDPDDLGVNNIFIQISNGYVQGQDLLTLTGIHPNLGSSWDATAGKLTLFGITGQPTYTELTAAILDVEFSNNSPNPSGTRSFSISVGDANYLPSTGHFYLFVPNLGITWTNALALANSSTYFGLHGYLATLTSLDEAVFSGNQASGTGWIGASDEQVEGQWKWMSGPELGTALTFTYWNTGEPNNLNDEDYAHITAPGVGLSGSWNDLSNTGASSGSYQPKGYIVEFGGMPGDPVLQISTSTSLYIPQITATTDGSSCGPGTVNLQATTNQGTVNWYTSATGGTPIATGNSFTTPLLNTTTTFYTVTSDCLNSPRTAITATINDIPVLSVNPVASGCSGLSTILSATTTAGVVRWYASMTSTQPLFTGNQYTTPVLNQTTTFYVEADNNGCISTRIPVTVTLLPTPNLGPDETINVCANRSASLAVFYPNATYSWSNGSTTPSISVTQAGVYQVTVTSAANCADTKTFTVNHYPLPELNSLLINGLDMTVFMVENGDFEYSIDGVTFQTSPIFHLDEGGFFTLTIREIHGCGLLEIPFQANVFPAYFTPNQDGINDSWSGKGLLISASETLTIYDRYGKIVFEINPRNPSWNGQINGQLAPADDYWFVYENKTNGLRQKGHFALKR</sequence>
<dbReference type="Pfam" id="PF19081">
    <property type="entry name" value="Ig_7"/>
    <property type="match status" value="2"/>
</dbReference>
<dbReference type="Pfam" id="PF13585">
    <property type="entry name" value="CHU_C"/>
    <property type="match status" value="1"/>
</dbReference>
<gene>
    <name evidence="3" type="ORF">EQG61_00810</name>
</gene>
<protein>
    <submittedName>
        <fullName evidence="3">T9SS type B sorting domain-containing protein</fullName>
    </submittedName>
</protein>
<dbReference type="PROSITE" id="PS50041">
    <property type="entry name" value="C_TYPE_LECTIN_2"/>
    <property type="match status" value="1"/>
</dbReference>
<evidence type="ECO:0000313" key="3">
    <source>
        <dbReference type="EMBL" id="RXR24009.1"/>
    </source>
</evidence>
<feature type="domain" description="C-type lectin" evidence="2">
    <location>
        <begin position="143"/>
        <end position="256"/>
    </location>
</feature>
<evidence type="ECO:0000256" key="1">
    <source>
        <dbReference type="SAM" id="SignalP"/>
    </source>
</evidence>
<dbReference type="InterPro" id="IPR001304">
    <property type="entry name" value="C-type_lectin-like"/>
</dbReference>
<feature type="chain" id="PRO_5020840365" evidence="1">
    <location>
        <begin position="24"/>
        <end position="675"/>
    </location>
</feature>
<dbReference type="InterPro" id="IPR050111">
    <property type="entry name" value="C-type_lectin/snaclec_domain"/>
</dbReference>
<dbReference type="OrthoDB" id="9765926at2"/>
<comment type="caution">
    <text evidence="3">The sequence shown here is derived from an EMBL/GenBank/DDBJ whole genome shotgun (WGS) entry which is preliminary data.</text>
</comment>
<dbReference type="AlphaFoldDB" id="A0A4Q1KBZ2"/>
<keyword evidence="4" id="KW-1185">Reference proteome</keyword>
<organism evidence="3 4">
    <name type="scientific">Flavobacterium stagni</name>
    <dbReference type="NCBI Taxonomy" id="2506421"/>
    <lineage>
        <taxon>Bacteria</taxon>
        <taxon>Pseudomonadati</taxon>
        <taxon>Bacteroidota</taxon>
        <taxon>Flavobacteriia</taxon>
        <taxon>Flavobacteriales</taxon>
        <taxon>Flavobacteriaceae</taxon>
        <taxon>Flavobacterium</taxon>
    </lineage>
</organism>
<dbReference type="EMBL" id="SBKN01000001">
    <property type="protein sequence ID" value="RXR24009.1"/>
    <property type="molecule type" value="Genomic_DNA"/>
</dbReference>
<dbReference type="RefSeq" id="WP_129459973.1">
    <property type="nucleotide sequence ID" value="NZ_SBKN01000001.1"/>
</dbReference>
<dbReference type="InterPro" id="IPR044023">
    <property type="entry name" value="Ig_7"/>
</dbReference>
<keyword evidence="1" id="KW-0732">Signal</keyword>
<dbReference type="InterPro" id="IPR016187">
    <property type="entry name" value="CTDL_fold"/>
</dbReference>
<reference evidence="4" key="1">
    <citation type="submission" date="2019-01" db="EMBL/GenBank/DDBJ databases">
        <title>Cytophagaceae bacterium strain CAR-16.</title>
        <authorList>
            <person name="Chen W.-M."/>
        </authorList>
    </citation>
    <scope>NUCLEOTIDE SEQUENCE [LARGE SCALE GENOMIC DNA]</scope>
    <source>
        <strain evidence="4">WWJ-16</strain>
    </source>
</reference>
<dbReference type="InterPro" id="IPR016186">
    <property type="entry name" value="C-type_lectin-like/link_sf"/>
</dbReference>
<name>A0A4Q1KBZ2_9FLAO</name>
<dbReference type="SMART" id="SM00034">
    <property type="entry name" value="CLECT"/>
    <property type="match status" value="1"/>
</dbReference>